<accession>A4EBW8</accession>
<dbReference type="InterPro" id="IPR028978">
    <property type="entry name" value="Chorismate_lyase_/UTRA_dom_sf"/>
</dbReference>
<dbReference type="InterPro" id="IPR011663">
    <property type="entry name" value="UTRA"/>
</dbReference>
<reference evidence="2 3" key="2">
    <citation type="submission" date="2007-04" db="EMBL/GenBank/DDBJ databases">
        <authorList>
            <person name="Fulton L."/>
            <person name="Clifton S."/>
            <person name="Fulton B."/>
            <person name="Xu J."/>
            <person name="Minx P."/>
            <person name="Mardis E.R."/>
            <person name="Wilson R.K."/>
        </authorList>
    </citation>
    <scope>NUCLEOTIDE SEQUENCE [LARGE SCALE GENOMIC DNA]</scope>
    <source>
        <strain evidence="3">ATCC 25986 / DSM 3979 / JCM 10188 / KCTC 3647 / NCTC 11838 / VPI 1003</strain>
    </source>
</reference>
<dbReference type="Gene3D" id="3.40.1410.10">
    <property type="entry name" value="Chorismate lyase-like"/>
    <property type="match status" value="1"/>
</dbReference>
<evidence type="ECO:0000313" key="3">
    <source>
        <dbReference type="Proteomes" id="UP000002979"/>
    </source>
</evidence>
<dbReference type="AlphaFoldDB" id="A4EBW8"/>
<dbReference type="Proteomes" id="UP000002979">
    <property type="component" value="Unassembled WGS sequence"/>
</dbReference>
<protein>
    <recommendedName>
        <fullName evidence="1">UbiC transcription regulator-associated domain-containing protein</fullName>
    </recommendedName>
</protein>
<evidence type="ECO:0000313" key="2">
    <source>
        <dbReference type="EMBL" id="EBA38861.1"/>
    </source>
</evidence>
<proteinExistence type="predicted"/>
<dbReference type="GO" id="GO:0006355">
    <property type="term" value="P:regulation of DNA-templated transcription"/>
    <property type="evidence" value="ECO:0007669"/>
    <property type="project" value="InterPro"/>
</dbReference>
<dbReference type="Pfam" id="PF07702">
    <property type="entry name" value="UTRA"/>
    <property type="match status" value="1"/>
</dbReference>
<evidence type="ECO:0000259" key="1">
    <source>
        <dbReference type="Pfam" id="PF07702"/>
    </source>
</evidence>
<reference evidence="2 3" key="1">
    <citation type="submission" date="2007-01" db="EMBL/GenBank/DDBJ databases">
        <title>Draft genome sequence of Collinsella aerofaciens (ATCC 25986).</title>
        <authorList>
            <person name="Sudarsanam P."/>
            <person name="Ley R."/>
            <person name="Guruge J."/>
            <person name="Turnbaugh P.J."/>
            <person name="Mahowald M."/>
            <person name="Liep D."/>
            <person name="Gordon J."/>
        </authorList>
    </citation>
    <scope>NUCLEOTIDE SEQUENCE [LARGE SCALE GENOMIC DNA]</scope>
    <source>
        <strain evidence="3">ATCC 25986 / DSM 3979 / JCM 10188 / KCTC 3647 / NCTC 11838 / VPI 1003</strain>
    </source>
</reference>
<organism evidence="2 3">
    <name type="scientific">Collinsella aerofaciens (strain ATCC 25986 / DSM 3979 / JCM 10188 / KCTC 3647 / NCTC 11838 / VPI 1003)</name>
    <dbReference type="NCBI Taxonomy" id="411903"/>
    <lineage>
        <taxon>Bacteria</taxon>
        <taxon>Bacillati</taxon>
        <taxon>Actinomycetota</taxon>
        <taxon>Coriobacteriia</taxon>
        <taxon>Coriobacteriales</taxon>
        <taxon>Coriobacteriaceae</taxon>
        <taxon>Collinsella</taxon>
    </lineage>
</organism>
<dbReference type="SUPFAM" id="SSF64288">
    <property type="entry name" value="Chorismate lyase-like"/>
    <property type="match status" value="1"/>
</dbReference>
<gene>
    <name evidence="2" type="ORF">COLAER_01946</name>
</gene>
<comment type="caution">
    <text evidence="2">The sequence shown here is derived from an EMBL/GenBank/DDBJ whole genome shotgun (WGS) entry which is preliminary data.</text>
</comment>
<sequence>MASRRTVSVELANDEDCSYLDLGKYNCVAVMESQSYTSDGILFEVTHARTHPEIFHYRVNSKR</sequence>
<dbReference type="GO" id="GO:0003677">
    <property type="term" value="F:DNA binding"/>
    <property type="evidence" value="ECO:0007669"/>
    <property type="project" value="InterPro"/>
</dbReference>
<dbReference type="EMBL" id="AAVN02000009">
    <property type="protein sequence ID" value="EBA38861.1"/>
    <property type="molecule type" value="Genomic_DNA"/>
</dbReference>
<name>A4EBW8_COLAA</name>
<feature type="domain" description="UbiC transcription regulator-associated" evidence="1">
    <location>
        <begin position="3"/>
        <end position="55"/>
    </location>
</feature>